<accession>A0A844XCD5</accession>
<comment type="caution">
    <text evidence="2">The sequence shown here is derived from an EMBL/GenBank/DDBJ whole genome shotgun (WGS) entry which is preliminary data.</text>
</comment>
<dbReference type="AlphaFoldDB" id="A0A844XCD5"/>
<reference evidence="2 3" key="2">
    <citation type="submission" date="2020-02" db="EMBL/GenBank/DDBJ databases">
        <title>Erythrobacter dongmakensis sp. nov., isolated from a tidal mudflat.</title>
        <authorList>
            <person name="Kim I.S."/>
        </authorList>
    </citation>
    <scope>NUCLEOTIDE SEQUENCE [LARGE SCALE GENOMIC DNA]</scope>
    <source>
        <strain evidence="2 3">GH3-10</strain>
    </source>
</reference>
<sequence length="303" mass="34074">MYESDDPRAGLSTAKGGSGQAAASASDAFGTSTYARYYDSEPQERSDHARTWYTRGQNMVVCYSEVEDGAVFERDGQVDEYVLLLPETNVSATVEANGETQEVEPFSITMIPPGDSRIKLHGEGPAVRLISTRSPDIVAKVHNADRYPGDHPHVPELESWPTPNGGFRIRSYSLDVPDEEGRFGKIFRCTTFMVNVFPPQGPRDVTKLSPHHHDDFEQCSLAVKGWYMHHLRWPWTADQNEWREDEHERCLAPSVCVIPPRVIHTSAPSDPQTNVLVDIFSPPREDFSDMPGWVLNADDYPRK</sequence>
<evidence type="ECO:0000256" key="1">
    <source>
        <dbReference type="SAM" id="MobiDB-lite"/>
    </source>
</evidence>
<feature type="compositionally biased region" description="Low complexity" evidence="1">
    <location>
        <begin position="12"/>
        <end position="26"/>
    </location>
</feature>
<protein>
    <recommendedName>
        <fullName evidence="4">5-deoxy-glucuronate isomerase</fullName>
    </recommendedName>
</protein>
<dbReference type="InterPro" id="IPR011051">
    <property type="entry name" value="RmlC_Cupin_sf"/>
</dbReference>
<evidence type="ECO:0000313" key="3">
    <source>
        <dbReference type="Proteomes" id="UP000461409"/>
    </source>
</evidence>
<dbReference type="SUPFAM" id="SSF51182">
    <property type="entry name" value="RmlC-like cupins"/>
    <property type="match status" value="1"/>
</dbReference>
<dbReference type="EMBL" id="WUBR01000001">
    <property type="protein sequence ID" value="MWV27439.1"/>
    <property type="molecule type" value="Genomic_DNA"/>
</dbReference>
<reference evidence="2 3" key="1">
    <citation type="submission" date="2019-12" db="EMBL/GenBank/DDBJ databases">
        <authorList>
            <person name="Lee S.D."/>
        </authorList>
    </citation>
    <scope>NUCLEOTIDE SEQUENCE [LARGE SCALE GENOMIC DNA]</scope>
    <source>
        <strain evidence="2 3">GH3-10</strain>
    </source>
</reference>
<gene>
    <name evidence="2" type="ORF">GRF63_05925</name>
</gene>
<name>A0A844XCD5_9SPHN</name>
<dbReference type="InterPro" id="IPR014710">
    <property type="entry name" value="RmlC-like_jellyroll"/>
</dbReference>
<organism evidence="2 3">
    <name type="scientific">Aurantiacibacter rhizosphaerae</name>
    <dbReference type="NCBI Taxonomy" id="2691582"/>
    <lineage>
        <taxon>Bacteria</taxon>
        <taxon>Pseudomonadati</taxon>
        <taxon>Pseudomonadota</taxon>
        <taxon>Alphaproteobacteria</taxon>
        <taxon>Sphingomonadales</taxon>
        <taxon>Erythrobacteraceae</taxon>
        <taxon>Aurantiacibacter</taxon>
    </lineage>
</organism>
<proteinExistence type="predicted"/>
<feature type="region of interest" description="Disordered" evidence="1">
    <location>
        <begin position="1"/>
        <end position="26"/>
    </location>
</feature>
<evidence type="ECO:0000313" key="2">
    <source>
        <dbReference type="EMBL" id="MWV27439.1"/>
    </source>
</evidence>
<dbReference type="Gene3D" id="2.60.120.10">
    <property type="entry name" value="Jelly Rolls"/>
    <property type="match status" value="1"/>
</dbReference>
<dbReference type="Proteomes" id="UP000461409">
    <property type="component" value="Unassembled WGS sequence"/>
</dbReference>
<keyword evidence="3" id="KW-1185">Reference proteome</keyword>
<evidence type="ECO:0008006" key="4">
    <source>
        <dbReference type="Google" id="ProtNLM"/>
    </source>
</evidence>